<evidence type="ECO:0000313" key="2">
    <source>
        <dbReference type="EMBL" id="BAT02436.1"/>
    </source>
</evidence>
<feature type="region of interest" description="Disordered" evidence="1">
    <location>
        <begin position="1"/>
        <end position="38"/>
    </location>
</feature>
<dbReference type="EMBL" id="AP014963">
    <property type="protein sequence ID" value="BAT02436.1"/>
    <property type="molecule type" value="Genomic_DNA"/>
</dbReference>
<protein>
    <submittedName>
        <fullName evidence="2">Os07g0590900 protein</fullName>
    </submittedName>
</protein>
<organism evidence="2 3">
    <name type="scientific">Oryza sativa subsp. japonica</name>
    <name type="common">Rice</name>
    <dbReference type="NCBI Taxonomy" id="39947"/>
    <lineage>
        <taxon>Eukaryota</taxon>
        <taxon>Viridiplantae</taxon>
        <taxon>Streptophyta</taxon>
        <taxon>Embryophyta</taxon>
        <taxon>Tracheophyta</taxon>
        <taxon>Spermatophyta</taxon>
        <taxon>Magnoliopsida</taxon>
        <taxon>Liliopsida</taxon>
        <taxon>Poales</taxon>
        <taxon>Poaceae</taxon>
        <taxon>BOP clade</taxon>
        <taxon>Oryzoideae</taxon>
        <taxon>Oryzeae</taxon>
        <taxon>Oryzinae</taxon>
        <taxon>Oryza</taxon>
        <taxon>Oryza sativa</taxon>
    </lineage>
</organism>
<feature type="compositionally biased region" description="Basic and acidic residues" evidence="1">
    <location>
        <begin position="1"/>
        <end position="26"/>
    </location>
</feature>
<dbReference type="InParanoid" id="A0A0P0X810"/>
<proteinExistence type="predicted"/>
<reference evidence="2 3" key="3">
    <citation type="journal article" date="2013" name="Rice">
        <title>Improvement of the Oryza sativa Nipponbare reference genome using next generation sequence and optical map data.</title>
        <authorList>
            <person name="Kawahara Y."/>
            <person name="de la Bastide M."/>
            <person name="Hamilton J.P."/>
            <person name="Kanamori H."/>
            <person name="McCombie W.R."/>
            <person name="Ouyang S."/>
            <person name="Schwartz D.C."/>
            <person name="Tanaka T."/>
            <person name="Wu J."/>
            <person name="Zhou S."/>
            <person name="Childs K.L."/>
            <person name="Davidson R.M."/>
            <person name="Lin H."/>
            <person name="Quesada-Ocampo L."/>
            <person name="Vaillancourt B."/>
            <person name="Sakai H."/>
            <person name="Lee S.S."/>
            <person name="Kim J."/>
            <person name="Numa H."/>
            <person name="Itoh T."/>
            <person name="Buell C.R."/>
            <person name="Matsumoto T."/>
        </authorList>
    </citation>
    <scope>NUCLEOTIDE SEQUENCE [LARGE SCALE GENOMIC DNA]</scope>
    <source>
        <strain evidence="3">cv. Nipponbare</strain>
    </source>
</reference>
<evidence type="ECO:0000256" key="1">
    <source>
        <dbReference type="SAM" id="MobiDB-lite"/>
    </source>
</evidence>
<name>A0A0P0X810_ORYSJ</name>
<evidence type="ECO:0000313" key="3">
    <source>
        <dbReference type="Proteomes" id="UP000059680"/>
    </source>
</evidence>
<dbReference type="Proteomes" id="UP000059680">
    <property type="component" value="Chromosome 7"/>
</dbReference>
<dbReference type="AlphaFoldDB" id="A0A0P0X810"/>
<dbReference type="PaxDb" id="39947-A0A0P0X810"/>
<reference evidence="3" key="1">
    <citation type="journal article" date="2005" name="Nature">
        <title>The map-based sequence of the rice genome.</title>
        <authorList>
            <consortium name="International rice genome sequencing project (IRGSP)"/>
            <person name="Matsumoto T."/>
            <person name="Wu J."/>
            <person name="Kanamori H."/>
            <person name="Katayose Y."/>
            <person name="Fujisawa M."/>
            <person name="Namiki N."/>
            <person name="Mizuno H."/>
            <person name="Yamamoto K."/>
            <person name="Antonio B.A."/>
            <person name="Baba T."/>
            <person name="Sakata K."/>
            <person name="Nagamura Y."/>
            <person name="Aoki H."/>
            <person name="Arikawa K."/>
            <person name="Arita K."/>
            <person name="Bito T."/>
            <person name="Chiden Y."/>
            <person name="Fujitsuka N."/>
            <person name="Fukunaka R."/>
            <person name="Hamada M."/>
            <person name="Harada C."/>
            <person name="Hayashi A."/>
            <person name="Hijishita S."/>
            <person name="Honda M."/>
            <person name="Hosokawa S."/>
            <person name="Ichikawa Y."/>
            <person name="Idonuma A."/>
            <person name="Iijima M."/>
            <person name="Ikeda M."/>
            <person name="Ikeno M."/>
            <person name="Ito K."/>
            <person name="Ito S."/>
            <person name="Ito T."/>
            <person name="Ito Y."/>
            <person name="Ito Y."/>
            <person name="Iwabuchi A."/>
            <person name="Kamiya K."/>
            <person name="Karasawa W."/>
            <person name="Kurita K."/>
            <person name="Katagiri S."/>
            <person name="Kikuta A."/>
            <person name="Kobayashi H."/>
            <person name="Kobayashi N."/>
            <person name="Machita K."/>
            <person name="Maehara T."/>
            <person name="Masukawa M."/>
            <person name="Mizubayashi T."/>
            <person name="Mukai Y."/>
            <person name="Nagasaki H."/>
            <person name="Nagata Y."/>
            <person name="Naito S."/>
            <person name="Nakashima M."/>
            <person name="Nakama Y."/>
            <person name="Nakamichi Y."/>
            <person name="Nakamura M."/>
            <person name="Meguro A."/>
            <person name="Negishi M."/>
            <person name="Ohta I."/>
            <person name="Ohta T."/>
            <person name="Okamoto M."/>
            <person name="Ono N."/>
            <person name="Saji S."/>
            <person name="Sakaguchi M."/>
            <person name="Sakai K."/>
            <person name="Shibata M."/>
            <person name="Shimokawa T."/>
            <person name="Song J."/>
            <person name="Takazaki Y."/>
            <person name="Terasawa K."/>
            <person name="Tsugane M."/>
            <person name="Tsuji K."/>
            <person name="Ueda S."/>
            <person name="Waki K."/>
            <person name="Yamagata H."/>
            <person name="Yamamoto M."/>
            <person name="Yamamoto S."/>
            <person name="Yamane H."/>
            <person name="Yoshiki S."/>
            <person name="Yoshihara R."/>
            <person name="Yukawa K."/>
            <person name="Zhong H."/>
            <person name="Yano M."/>
            <person name="Yuan Q."/>
            <person name="Ouyang S."/>
            <person name="Liu J."/>
            <person name="Jones K.M."/>
            <person name="Gansberger K."/>
            <person name="Moffat K."/>
            <person name="Hill J."/>
            <person name="Bera J."/>
            <person name="Fadrosh D."/>
            <person name="Jin S."/>
            <person name="Johri S."/>
            <person name="Kim M."/>
            <person name="Overton L."/>
            <person name="Reardon M."/>
            <person name="Tsitrin T."/>
            <person name="Vuong H."/>
            <person name="Weaver B."/>
            <person name="Ciecko A."/>
            <person name="Tallon L."/>
            <person name="Jackson J."/>
            <person name="Pai G."/>
            <person name="Aken S.V."/>
            <person name="Utterback T."/>
            <person name="Reidmuller S."/>
            <person name="Feldblyum T."/>
            <person name="Hsiao J."/>
            <person name="Zismann V."/>
            <person name="Iobst S."/>
            <person name="de Vazeille A.R."/>
            <person name="Buell C.R."/>
            <person name="Ying K."/>
            <person name="Li Y."/>
            <person name="Lu T."/>
            <person name="Huang Y."/>
            <person name="Zhao Q."/>
            <person name="Feng Q."/>
            <person name="Zhang L."/>
            <person name="Zhu J."/>
            <person name="Weng Q."/>
            <person name="Mu J."/>
            <person name="Lu Y."/>
            <person name="Fan D."/>
            <person name="Liu Y."/>
            <person name="Guan J."/>
            <person name="Zhang Y."/>
            <person name="Yu S."/>
            <person name="Liu X."/>
            <person name="Zhang Y."/>
            <person name="Hong G."/>
            <person name="Han B."/>
            <person name="Choisne N."/>
            <person name="Demange N."/>
            <person name="Orjeda G."/>
            <person name="Samain S."/>
            <person name="Cattolico L."/>
            <person name="Pelletier E."/>
            <person name="Couloux A."/>
            <person name="Segurens B."/>
            <person name="Wincker P."/>
            <person name="D'Hont A."/>
            <person name="Scarpelli C."/>
            <person name="Weissenbach J."/>
            <person name="Salanoubat M."/>
            <person name="Quetier F."/>
            <person name="Yu Y."/>
            <person name="Kim H.R."/>
            <person name="Rambo T."/>
            <person name="Currie J."/>
            <person name="Collura K."/>
            <person name="Luo M."/>
            <person name="Yang T."/>
            <person name="Ammiraju J.S.S."/>
            <person name="Engler F."/>
            <person name="Soderlund C."/>
            <person name="Wing R.A."/>
            <person name="Palmer L.E."/>
            <person name="de la Bastide M."/>
            <person name="Spiegel L."/>
            <person name="Nascimento L."/>
            <person name="Zutavern T."/>
            <person name="O'Shaughnessy A."/>
            <person name="Dike S."/>
            <person name="Dedhia N."/>
            <person name="Preston R."/>
            <person name="Balija V."/>
            <person name="McCombie W.R."/>
            <person name="Chow T."/>
            <person name="Chen H."/>
            <person name="Chung M."/>
            <person name="Chen C."/>
            <person name="Shaw J."/>
            <person name="Wu H."/>
            <person name="Hsiao K."/>
            <person name="Chao Y."/>
            <person name="Chu M."/>
            <person name="Cheng C."/>
            <person name="Hour A."/>
            <person name="Lee P."/>
            <person name="Lin S."/>
            <person name="Lin Y."/>
            <person name="Liou J."/>
            <person name="Liu S."/>
            <person name="Hsing Y."/>
            <person name="Raghuvanshi S."/>
            <person name="Mohanty A."/>
            <person name="Bharti A.K."/>
            <person name="Gaur A."/>
            <person name="Gupta V."/>
            <person name="Kumar D."/>
            <person name="Ravi V."/>
            <person name="Vij S."/>
            <person name="Kapur A."/>
            <person name="Khurana P."/>
            <person name="Khurana P."/>
            <person name="Khurana J.P."/>
            <person name="Tyagi A.K."/>
            <person name="Gaikwad K."/>
            <person name="Singh A."/>
            <person name="Dalal V."/>
            <person name="Srivastava S."/>
            <person name="Dixit A."/>
            <person name="Pal A.K."/>
            <person name="Ghazi I.A."/>
            <person name="Yadav M."/>
            <person name="Pandit A."/>
            <person name="Bhargava A."/>
            <person name="Sureshbabu K."/>
            <person name="Batra K."/>
            <person name="Sharma T.R."/>
            <person name="Mohapatra T."/>
            <person name="Singh N.K."/>
            <person name="Messing J."/>
            <person name="Nelson A.B."/>
            <person name="Fuks G."/>
            <person name="Kavchok S."/>
            <person name="Keizer G."/>
            <person name="Linton E."/>
            <person name="Llaca V."/>
            <person name="Song R."/>
            <person name="Tanyolac B."/>
            <person name="Young S."/>
            <person name="Ho-Il K."/>
            <person name="Hahn J.H."/>
            <person name="Sangsakoo G."/>
            <person name="Vanavichit A."/>
            <person name="de Mattos Luiz.A.T."/>
            <person name="Zimmer P.D."/>
            <person name="Malone G."/>
            <person name="Dellagostin O."/>
            <person name="de Oliveira A.C."/>
            <person name="Bevan M."/>
            <person name="Bancroft I."/>
            <person name="Minx P."/>
            <person name="Cordum H."/>
            <person name="Wilson R."/>
            <person name="Cheng Z."/>
            <person name="Jin W."/>
            <person name="Jiang J."/>
            <person name="Leong S.A."/>
            <person name="Iwama H."/>
            <person name="Gojobori T."/>
            <person name="Itoh T."/>
            <person name="Niimura Y."/>
            <person name="Fujii Y."/>
            <person name="Habara T."/>
            <person name="Sakai H."/>
            <person name="Sato Y."/>
            <person name="Wilson G."/>
            <person name="Kumar K."/>
            <person name="McCouch S."/>
            <person name="Juretic N."/>
            <person name="Hoen D."/>
            <person name="Wright S."/>
            <person name="Bruskiewich R."/>
            <person name="Bureau T."/>
            <person name="Miyao A."/>
            <person name="Hirochika H."/>
            <person name="Nishikawa T."/>
            <person name="Kadowaki K."/>
            <person name="Sugiura M."/>
            <person name="Burr B."/>
            <person name="Sasaki T."/>
        </authorList>
    </citation>
    <scope>NUCLEOTIDE SEQUENCE [LARGE SCALE GENOMIC DNA]</scope>
    <source>
        <strain evidence="3">cv. Nipponbare</strain>
    </source>
</reference>
<feature type="compositionally biased region" description="Low complexity" evidence="1">
    <location>
        <begin position="28"/>
        <end position="38"/>
    </location>
</feature>
<reference evidence="2 3" key="2">
    <citation type="journal article" date="2013" name="Plant Cell Physiol.">
        <title>Rice Annotation Project Database (RAP-DB): an integrative and interactive database for rice genomics.</title>
        <authorList>
            <person name="Sakai H."/>
            <person name="Lee S.S."/>
            <person name="Tanaka T."/>
            <person name="Numa H."/>
            <person name="Kim J."/>
            <person name="Kawahara Y."/>
            <person name="Wakimoto H."/>
            <person name="Yang C.C."/>
            <person name="Iwamoto M."/>
            <person name="Abe T."/>
            <person name="Yamada Y."/>
            <person name="Muto A."/>
            <person name="Inokuchi H."/>
            <person name="Ikemura T."/>
            <person name="Matsumoto T."/>
            <person name="Sasaki T."/>
            <person name="Itoh T."/>
        </authorList>
    </citation>
    <scope>NUCLEOTIDE SEQUENCE [LARGE SCALE GENOMIC DNA]</scope>
    <source>
        <strain evidence="3">cv. Nipponbare</strain>
    </source>
</reference>
<keyword evidence="3" id="KW-1185">Reference proteome</keyword>
<accession>A0A0P0X810</accession>
<sequence>MRSRQRELREDGSRCGRPRMEERWEPESASSSSSATPSASMLDLTLLAALELRLIFLSRSGQSSTKPTRPSWPSYRHSSMRRWCSSIGELEPAARCRVEEDTEHVLRQVRPAAGRVRCSVFMCAPPWGKPPRCGVRPRGRNGLSIFCSGCIFRLISC</sequence>
<gene>
    <name evidence="2" type="ordered locus">Os07g0590900</name>
    <name evidence="2" type="ORF">OSNPB_070590900</name>
</gene>